<keyword evidence="3" id="KW-1185">Reference proteome</keyword>
<dbReference type="InterPro" id="IPR018640">
    <property type="entry name" value="DUF2063"/>
</dbReference>
<proteinExistence type="predicted"/>
<dbReference type="RefSeq" id="WP_126322531.1">
    <property type="nucleotide sequence ID" value="NZ_AP018005.1"/>
</dbReference>
<evidence type="ECO:0000259" key="1">
    <source>
        <dbReference type="Pfam" id="PF09836"/>
    </source>
</evidence>
<dbReference type="AlphaFoldDB" id="A0A2Z5UU82"/>
<dbReference type="InterPro" id="IPR044922">
    <property type="entry name" value="DUF2063_N_sf"/>
</dbReference>
<sequence length="258" mass="29342">MSSLVSLQEALQRHLLEDDEQIANELVSPRQGGLVERLAVYADGYRWRLIDALQKEYALLHHYLGDDAFTELADTYIDENPSRFYSISDFTKQLPEFLLKYRPQQGYLSELAQIISALSLSLEAADVPFLDQAALAKIPVQNWPSLCFKFHPSLHYFSFQWNTFALWKALVKKTAYPTLIRQNSYCIVWRKELQSYANSLAESEAAVFAAFSAGACFEEVCERVCARGLVGETEAAALLANCLTRWLNDHLISEVYIP</sequence>
<protein>
    <recommendedName>
        <fullName evidence="1">Putative DNA-binding domain-containing protein</fullName>
    </recommendedName>
</protein>
<dbReference type="OrthoDB" id="343356at2"/>
<feature type="domain" description="Putative DNA-binding" evidence="1">
    <location>
        <begin position="7"/>
        <end position="98"/>
    </location>
</feature>
<accession>A0A2Z5UU82</accession>
<name>A0A2Z5UU82_9COXI</name>
<dbReference type="KEGG" id="rvi:RVIR1_05330"/>
<dbReference type="EMBL" id="AP018005">
    <property type="protein sequence ID" value="BBB15038.1"/>
    <property type="molecule type" value="Genomic_DNA"/>
</dbReference>
<evidence type="ECO:0000313" key="3">
    <source>
        <dbReference type="Proteomes" id="UP000282483"/>
    </source>
</evidence>
<dbReference type="Proteomes" id="UP000282483">
    <property type="component" value="Chromosome"/>
</dbReference>
<organism evidence="2 3">
    <name type="scientific">Candidatus Rickettsiella viridis</name>
    <dbReference type="NCBI Taxonomy" id="676208"/>
    <lineage>
        <taxon>Bacteria</taxon>
        <taxon>Pseudomonadati</taxon>
        <taxon>Pseudomonadota</taxon>
        <taxon>Gammaproteobacteria</taxon>
        <taxon>Legionellales</taxon>
        <taxon>Coxiellaceae</taxon>
        <taxon>Rickettsiella</taxon>
    </lineage>
</organism>
<gene>
    <name evidence="2" type="ORF">RVIR1_05330</name>
</gene>
<reference evidence="2 3" key="1">
    <citation type="submission" date="2017-03" db="EMBL/GenBank/DDBJ databases">
        <title>The genome sequence of Candidatus Rickettsiella viridis.</title>
        <authorList>
            <person name="Nikoh N."/>
            <person name="Tsuchida T."/>
            <person name="Yamaguchi K."/>
            <person name="Maeda T."/>
            <person name="Shigenobu S."/>
            <person name="Fukatsu T."/>
        </authorList>
    </citation>
    <scope>NUCLEOTIDE SEQUENCE [LARGE SCALE GENOMIC DNA]</scope>
    <source>
        <strain evidence="2 3">Ap-RA04</strain>
    </source>
</reference>
<dbReference type="Gene3D" id="1.10.150.690">
    <property type="entry name" value="DUF2063"/>
    <property type="match status" value="1"/>
</dbReference>
<evidence type="ECO:0000313" key="2">
    <source>
        <dbReference type="EMBL" id="BBB15038.1"/>
    </source>
</evidence>
<dbReference type="Pfam" id="PF09836">
    <property type="entry name" value="DUF2063"/>
    <property type="match status" value="1"/>
</dbReference>